<keyword evidence="5 12" id="KW-0812">Transmembrane</keyword>
<protein>
    <submittedName>
        <fullName evidence="16">Methyl-accepting chemotaxis protein</fullName>
    </submittedName>
</protein>
<feature type="coiled-coil region" evidence="11">
    <location>
        <begin position="583"/>
        <end position="610"/>
    </location>
</feature>
<evidence type="ECO:0000259" key="15">
    <source>
        <dbReference type="PROSITE" id="PS51753"/>
    </source>
</evidence>
<organism evidence="16 17">
    <name type="scientific">Pseudomonas poae</name>
    <dbReference type="NCBI Taxonomy" id="200451"/>
    <lineage>
        <taxon>Bacteria</taxon>
        <taxon>Pseudomonadati</taxon>
        <taxon>Pseudomonadota</taxon>
        <taxon>Gammaproteobacteria</taxon>
        <taxon>Pseudomonadales</taxon>
        <taxon>Pseudomonadaceae</taxon>
        <taxon>Pseudomonas</taxon>
    </lineage>
</organism>
<evidence type="ECO:0000256" key="2">
    <source>
        <dbReference type="ARBA" id="ARBA00022475"/>
    </source>
</evidence>
<comment type="similarity">
    <text evidence="9">Belongs to the methyl-accepting chemotaxis (MCP) protein family.</text>
</comment>
<gene>
    <name evidence="16" type="ORF">SAMN04490208_1418</name>
</gene>
<keyword evidence="8 10" id="KW-0807">Transducer</keyword>
<dbReference type="SMART" id="SM00304">
    <property type="entry name" value="HAMP"/>
    <property type="match status" value="2"/>
</dbReference>
<name>A0ABY0RDP7_9PSED</name>
<evidence type="ECO:0000313" key="16">
    <source>
        <dbReference type="EMBL" id="SDN77154.1"/>
    </source>
</evidence>
<keyword evidence="7 12" id="KW-0472">Membrane</keyword>
<dbReference type="Gene3D" id="1.20.1440.210">
    <property type="match status" value="1"/>
</dbReference>
<keyword evidence="6 12" id="KW-1133">Transmembrane helix</keyword>
<feature type="transmembrane region" description="Helical" evidence="12">
    <location>
        <begin position="304"/>
        <end position="324"/>
    </location>
</feature>
<evidence type="ECO:0000313" key="17">
    <source>
        <dbReference type="Proteomes" id="UP000181903"/>
    </source>
</evidence>
<keyword evidence="17" id="KW-1185">Reference proteome</keyword>
<evidence type="ECO:0000256" key="1">
    <source>
        <dbReference type="ARBA" id="ARBA00004236"/>
    </source>
</evidence>
<evidence type="ECO:0000256" key="6">
    <source>
        <dbReference type="ARBA" id="ARBA00022989"/>
    </source>
</evidence>
<dbReference type="SMART" id="SM00283">
    <property type="entry name" value="MA"/>
    <property type="match status" value="1"/>
</dbReference>
<feature type="domain" description="Methyl-accepting transducer" evidence="13">
    <location>
        <begin position="383"/>
        <end position="619"/>
    </location>
</feature>
<dbReference type="PANTHER" id="PTHR32089:SF120">
    <property type="entry name" value="METHYL-ACCEPTING CHEMOTAXIS PROTEIN TLPQ"/>
    <property type="match status" value="1"/>
</dbReference>
<evidence type="ECO:0000256" key="3">
    <source>
        <dbReference type="ARBA" id="ARBA00022481"/>
    </source>
</evidence>
<evidence type="ECO:0000256" key="5">
    <source>
        <dbReference type="ARBA" id="ARBA00022692"/>
    </source>
</evidence>
<evidence type="ECO:0000259" key="14">
    <source>
        <dbReference type="PROSITE" id="PS50885"/>
    </source>
</evidence>
<dbReference type="PROSITE" id="PS50885">
    <property type="entry name" value="HAMP"/>
    <property type="match status" value="1"/>
</dbReference>
<keyword evidence="11" id="KW-0175">Coiled coil</keyword>
<dbReference type="Pfam" id="PF00672">
    <property type="entry name" value="HAMP"/>
    <property type="match status" value="1"/>
</dbReference>
<keyword evidence="3" id="KW-0488">Methylation</keyword>
<dbReference type="PROSITE" id="PS50111">
    <property type="entry name" value="CHEMOTAXIS_TRANSDUC_2"/>
    <property type="match status" value="1"/>
</dbReference>
<dbReference type="PANTHER" id="PTHR32089">
    <property type="entry name" value="METHYL-ACCEPTING CHEMOTAXIS PROTEIN MCPB"/>
    <property type="match status" value="1"/>
</dbReference>
<dbReference type="PROSITE" id="PS51753">
    <property type="entry name" value="HBM"/>
    <property type="match status" value="1"/>
</dbReference>
<sequence>MISGVQRRFANLGMAKKLGLGFALVLLLTALVAAIGVWSLHTVGQRFDGLKRMSSLNDGLLKVRLIEQDYALHADPKAVDALHERVDALAALAASLKAQSAANGPVMTDVEQALDAYRKAFDGFVELTQAKDLALEMASWSVSSVANNLDVLQSGLADDGAEGLKESQGREGAELIEQAGQISQVSRLMLQAMNEARLRLDQSRRADAEDAEQGKIEQADQALAQVEQLKTSVKDAGYQTVLNEVSGHIAAFSEKLGEYTDLLAQEKVVYQQLRERADQVVSRVNQAYDAEDQSMQAQLVNSTLLIIGSSALALLVGLMAAWLITRLIVAPLRSVIAVARQIADGDLTGRMDVSRRDEIGQLMQAMQQMGNGLSQMVSGLQAGIEQLAGAAQSLSSVTEQTNLEVSSQKEETEQVATAMNQMNATVHDVARNAEEAAHAAQTADEKVDSGQQVVRLSLQRIELLATSSTSASASIESLSAEIQHIGTVLGVIKSVAEQTNLLALNAAIEAARAGEQGRGFAVVADEVRALAKRTQQSTEEIERLVSTLRNAAQSSVQQIQQSGELVKLAVSDALETESALGSIATAVSLIQQMNQQIAAAAEEQSSVAEEINRSVTSIRASADHSALSMQGNAASSIQLAQLGTELKGMVGHFRL</sequence>
<proteinExistence type="inferred from homology"/>
<dbReference type="PRINTS" id="PR00260">
    <property type="entry name" value="CHEMTRNSDUCR"/>
</dbReference>
<feature type="domain" description="HBM" evidence="15">
    <location>
        <begin position="45"/>
        <end position="299"/>
    </location>
</feature>
<keyword evidence="4" id="KW-0145">Chemotaxis</keyword>
<evidence type="ECO:0000256" key="11">
    <source>
        <dbReference type="SAM" id="Coils"/>
    </source>
</evidence>
<dbReference type="SMART" id="SM01358">
    <property type="entry name" value="HBM"/>
    <property type="match status" value="1"/>
</dbReference>
<dbReference type="CDD" id="cd11386">
    <property type="entry name" value="MCP_signal"/>
    <property type="match status" value="1"/>
</dbReference>
<evidence type="ECO:0000259" key="13">
    <source>
        <dbReference type="PROSITE" id="PS50111"/>
    </source>
</evidence>
<dbReference type="SUPFAM" id="SSF58104">
    <property type="entry name" value="Methyl-accepting chemotaxis protein (MCP) signaling domain"/>
    <property type="match status" value="1"/>
</dbReference>
<evidence type="ECO:0000256" key="9">
    <source>
        <dbReference type="ARBA" id="ARBA00029447"/>
    </source>
</evidence>
<dbReference type="InterPro" id="IPR004090">
    <property type="entry name" value="Chemotax_Me-accpt_rcpt"/>
</dbReference>
<evidence type="ECO:0000256" key="12">
    <source>
        <dbReference type="SAM" id="Phobius"/>
    </source>
</evidence>
<evidence type="ECO:0000256" key="7">
    <source>
        <dbReference type="ARBA" id="ARBA00023136"/>
    </source>
</evidence>
<dbReference type="InterPro" id="IPR003660">
    <property type="entry name" value="HAMP_dom"/>
</dbReference>
<keyword evidence="2" id="KW-1003">Cell membrane</keyword>
<dbReference type="CDD" id="cd06225">
    <property type="entry name" value="HAMP"/>
    <property type="match status" value="1"/>
</dbReference>
<dbReference type="Pfam" id="PF00015">
    <property type="entry name" value="MCPsignal"/>
    <property type="match status" value="1"/>
</dbReference>
<feature type="domain" description="HAMP" evidence="14">
    <location>
        <begin position="326"/>
        <end position="378"/>
    </location>
</feature>
<dbReference type="InterPro" id="IPR032255">
    <property type="entry name" value="HBM"/>
</dbReference>
<dbReference type="EMBL" id="LT629706">
    <property type="protein sequence ID" value="SDN77154.1"/>
    <property type="molecule type" value="Genomic_DNA"/>
</dbReference>
<comment type="subcellular location">
    <subcellularLocation>
        <location evidence="1">Cell membrane</location>
    </subcellularLocation>
</comment>
<evidence type="ECO:0000256" key="10">
    <source>
        <dbReference type="PROSITE-ProRule" id="PRU00284"/>
    </source>
</evidence>
<dbReference type="Proteomes" id="UP000181903">
    <property type="component" value="Chromosome I"/>
</dbReference>
<evidence type="ECO:0000256" key="4">
    <source>
        <dbReference type="ARBA" id="ARBA00022500"/>
    </source>
</evidence>
<evidence type="ECO:0000256" key="8">
    <source>
        <dbReference type="ARBA" id="ARBA00023224"/>
    </source>
</evidence>
<accession>A0ABY0RDP7</accession>
<dbReference type="InterPro" id="IPR004089">
    <property type="entry name" value="MCPsignal_dom"/>
</dbReference>
<reference evidence="16 17" key="1">
    <citation type="submission" date="2016-10" db="EMBL/GenBank/DDBJ databases">
        <authorList>
            <person name="Varghese N."/>
            <person name="Submissions S."/>
        </authorList>
    </citation>
    <scope>NUCLEOTIDE SEQUENCE [LARGE SCALE GENOMIC DNA]</scope>
    <source>
        <strain evidence="16 17">BS2776</strain>
    </source>
</reference>
<dbReference type="Gene3D" id="1.10.287.950">
    <property type="entry name" value="Methyl-accepting chemotaxis protein"/>
    <property type="match status" value="1"/>
</dbReference>
<dbReference type="Gene3D" id="6.10.340.10">
    <property type="match status" value="1"/>
</dbReference>